<comment type="caution">
    <text evidence="1">The sequence shown here is derived from an EMBL/GenBank/DDBJ whole genome shotgun (WGS) entry which is preliminary data.</text>
</comment>
<proteinExistence type="predicted"/>
<organism evidence="1">
    <name type="scientific">mine drainage metagenome</name>
    <dbReference type="NCBI Taxonomy" id="410659"/>
    <lineage>
        <taxon>unclassified sequences</taxon>
        <taxon>metagenomes</taxon>
        <taxon>ecological metagenomes</taxon>
    </lineage>
</organism>
<dbReference type="Pfam" id="PF06089">
    <property type="entry name" value="Asparaginase_II"/>
    <property type="match status" value="1"/>
</dbReference>
<accession>A0A1J5QD01</accession>
<sequence>MDMQGVAAVSYRGDSVENRHIAHIAVVNAAGRLLYAFGDPERVTLARSAAKPAQAAAIVATGALERYGFDEADLALMCASHSSEPRHIDHTRRMLAKLGADESALRCGGHPSLSDAVQRDWIRHDFVPTPVCSNCSGKHVGMLAGARMLGGDSTEYHEPLNTMQQHVRRTVAELCELPPEQVEWGIDGCNLPTPAFALDRLARLYAKLADAADAQSAAASDTTADSVLARIYHAMTRHPELVAGEGRYCTELMRAYDGALVGKLGADGCYGIGVRASTRTRELGADGALGIAVKIEDGRLDVLYSVVSEVLARLDLGSAGQRARLAAFHQPPLLNTRGVEVGHRAFPFELAAR</sequence>
<dbReference type="InterPro" id="IPR010349">
    <property type="entry name" value="Asparaginase_II"/>
</dbReference>
<gene>
    <name evidence="1" type="ORF">GALL_405010</name>
</gene>
<dbReference type="PANTHER" id="PTHR42110">
    <property type="entry name" value="L-ASPARAGINASE, PUTATIVE (AFU_ORTHOLOGUE AFUA_3G11890)-RELATED"/>
    <property type="match status" value="1"/>
</dbReference>
<name>A0A1J5QD01_9ZZZZ</name>
<reference evidence="1" key="1">
    <citation type="submission" date="2016-10" db="EMBL/GenBank/DDBJ databases">
        <title>Sequence of Gallionella enrichment culture.</title>
        <authorList>
            <person name="Poehlein A."/>
            <person name="Muehling M."/>
            <person name="Daniel R."/>
        </authorList>
    </citation>
    <scope>NUCLEOTIDE SEQUENCE</scope>
</reference>
<protein>
    <submittedName>
        <fullName evidence="1">L-asparaginase II</fullName>
    </submittedName>
</protein>
<dbReference type="AlphaFoldDB" id="A0A1J5QD01"/>
<dbReference type="PANTHER" id="PTHR42110:SF1">
    <property type="entry name" value="L-ASPARAGINASE, PUTATIVE (AFU_ORTHOLOGUE AFUA_3G11890)-RELATED"/>
    <property type="match status" value="1"/>
</dbReference>
<evidence type="ECO:0000313" key="1">
    <source>
        <dbReference type="EMBL" id="OIQ77804.1"/>
    </source>
</evidence>
<dbReference type="EMBL" id="MLJW01001532">
    <property type="protein sequence ID" value="OIQ77804.1"/>
    <property type="molecule type" value="Genomic_DNA"/>
</dbReference>